<dbReference type="SMART" id="SM00054">
    <property type="entry name" value="EFh"/>
    <property type="match status" value="2"/>
</dbReference>
<feature type="domain" description="EF-hand" evidence="7">
    <location>
        <begin position="457"/>
        <end position="492"/>
    </location>
</feature>
<dbReference type="PROSITE" id="PS50222">
    <property type="entry name" value="EF_HAND_2"/>
    <property type="match status" value="2"/>
</dbReference>
<feature type="transmembrane region" description="Helical" evidence="6">
    <location>
        <begin position="282"/>
        <end position="307"/>
    </location>
</feature>
<evidence type="ECO:0000256" key="3">
    <source>
        <dbReference type="ARBA" id="ARBA00022837"/>
    </source>
</evidence>
<proteinExistence type="predicted"/>
<dbReference type="SUPFAM" id="SSF47473">
    <property type="entry name" value="EF-hand"/>
    <property type="match status" value="1"/>
</dbReference>
<protein>
    <recommendedName>
        <fullName evidence="7">EF-hand domain-containing protein</fullName>
    </recommendedName>
</protein>
<feature type="domain" description="EF-hand" evidence="7">
    <location>
        <begin position="416"/>
        <end position="451"/>
    </location>
</feature>
<dbReference type="Gene3D" id="1.10.287.70">
    <property type="match status" value="1"/>
</dbReference>
<dbReference type="InterPro" id="IPR005821">
    <property type="entry name" value="Ion_trans_dom"/>
</dbReference>
<evidence type="ECO:0000256" key="6">
    <source>
        <dbReference type="SAM" id="Phobius"/>
    </source>
</evidence>
<evidence type="ECO:0000259" key="7">
    <source>
        <dbReference type="PROSITE" id="PS50222"/>
    </source>
</evidence>
<evidence type="ECO:0000313" key="8">
    <source>
        <dbReference type="EMBL" id="CAK8999388.1"/>
    </source>
</evidence>
<dbReference type="Proteomes" id="UP001642464">
    <property type="component" value="Unassembled WGS sequence"/>
</dbReference>
<organism evidence="8 9">
    <name type="scientific">Durusdinium trenchii</name>
    <dbReference type="NCBI Taxonomy" id="1381693"/>
    <lineage>
        <taxon>Eukaryota</taxon>
        <taxon>Sar</taxon>
        <taxon>Alveolata</taxon>
        <taxon>Dinophyceae</taxon>
        <taxon>Suessiales</taxon>
        <taxon>Symbiodiniaceae</taxon>
        <taxon>Durusdinium</taxon>
    </lineage>
</organism>
<dbReference type="InterPro" id="IPR002048">
    <property type="entry name" value="EF_hand_dom"/>
</dbReference>
<comment type="subcellular location">
    <subcellularLocation>
        <location evidence="1">Membrane</location>
        <topology evidence="1">Multi-pass membrane protein</topology>
    </subcellularLocation>
</comment>
<dbReference type="PANTHER" id="PTHR46726:SF1">
    <property type="entry name" value="TWO-PORE CALCIUM CHANNEL 3"/>
    <property type="match status" value="1"/>
</dbReference>
<keyword evidence="5 6" id="KW-0472">Membrane</keyword>
<dbReference type="InterPro" id="IPR027359">
    <property type="entry name" value="Volt_channel_dom_sf"/>
</dbReference>
<evidence type="ECO:0000256" key="2">
    <source>
        <dbReference type="ARBA" id="ARBA00022692"/>
    </source>
</evidence>
<feature type="transmembrane region" description="Helical" evidence="6">
    <location>
        <begin position="341"/>
        <end position="361"/>
    </location>
</feature>
<dbReference type="CDD" id="cd00051">
    <property type="entry name" value="EFh"/>
    <property type="match status" value="1"/>
</dbReference>
<keyword evidence="2 6" id="KW-0812">Transmembrane</keyword>
<keyword evidence="3" id="KW-0106">Calcium</keyword>
<accession>A0ABP0I9W8</accession>
<dbReference type="PROSITE" id="PS00018">
    <property type="entry name" value="EF_HAND_1"/>
    <property type="match status" value="2"/>
</dbReference>
<dbReference type="InterPro" id="IPR018247">
    <property type="entry name" value="EF_Hand_1_Ca_BS"/>
</dbReference>
<name>A0ABP0I9W8_9DINO</name>
<sequence length="542" mass="60615">MSAQLTWTLRELQKQQHDSLAAMDLLRQQHEEWQQCVTTLLGRFDGLQASERLQASDQVPGEMSESVSEIIFSQSTEVIAEEVRDPHLGLVPISEATEGEQGTETAAIVKKWRQTHGTDGRFPKLLEEVLEARGQATHSMTIWGHRHQTLKRVVESNAFEYITGVLILANIGLIGVEAEMSLLQIETAWAQDIERVFLALYTVELLLRLAAGGRRNFKSAWFLLDLFLVCVGLIALVVVPLVESETSSQEGWMQLLIVRGLRLLRLARILRTVKRFKVVWRLVSGLLSVWDTMASTTVLIFLGLYIFGCIAAEVIANDPDLRDNAETAGIVRRNFSSLPKATLTLLQFVTLDGIANIYFPLVMQKPFLIIYFLPLLMFLSIALMNLVTAVLVEHALEHASQEAELARIKTKEQIKATLPDLLEIFSALDQDGSGYITLEEVANVPLHVLPQKVYEKVTVDSMEDMFELLDADGGGSLSLAEFLEGLLSVLLMDMPSWAVQLQKLVIPIRRQTIQISNELELLKRGRDPGENSPGLTVENARL</sequence>
<dbReference type="Gene3D" id="1.20.120.350">
    <property type="entry name" value="Voltage-gated potassium channels. Chain C"/>
    <property type="match status" value="1"/>
</dbReference>
<feature type="transmembrane region" description="Helical" evidence="6">
    <location>
        <begin position="220"/>
        <end position="239"/>
    </location>
</feature>
<dbReference type="PANTHER" id="PTHR46726">
    <property type="entry name" value="TWO PORE CHANNEL 3"/>
    <property type="match status" value="1"/>
</dbReference>
<reference evidence="8 9" key="1">
    <citation type="submission" date="2024-02" db="EMBL/GenBank/DDBJ databases">
        <authorList>
            <person name="Chen Y."/>
            <person name="Shah S."/>
            <person name="Dougan E. K."/>
            <person name="Thang M."/>
            <person name="Chan C."/>
        </authorList>
    </citation>
    <scope>NUCLEOTIDE SEQUENCE [LARGE SCALE GENOMIC DNA]</scope>
</reference>
<keyword evidence="9" id="KW-1185">Reference proteome</keyword>
<evidence type="ECO:0000256" key="1">
    <source>
        <dbReference type="ARBA" id="ARBA00004141"/>
    </source>
</evidence>
<evidence type="ECO:0000256" key="5">
    <source>
        <dbReference type="ARBA" id="ARBA00023136"/>
    </source>
</evidence>
<dbReference type="EMBL" id="CAXAMM010003324">
    <property type="protein sequence ID" value="CAK8999388.1"/>
    <property type="molecule type" value="Genomic_DNA"/>
</dbReference>
<dbReference type="SUPFAM" id="SSF81324">
    <property type="entry name" value="Voltage-gated potassium channels"/>
    <property type="match status" value="1"/>
</dbReference>
<dbReference type="Gene3D" id="1.10.238.10">
    <property type="entry name" value="EF-hand"/>
    <property type="match status" value="1"/>
</dbReference>
<evidence type="ECO:0000256" key="4">
    <source>
        <dbReference type="ARBA" id="ARBA00022989"/>
    </source>
</evidence>
<feature type="transmembrane region" description="Helical" evidence="6">
    <location>
        <begin position="368"/>
        <end position="392"/>
    </location>
</feature>
<dbReference type="Pfam" id="PF13499">
    <property type="entry name" value="EF-hand_7"/>
    <property type="match status" value="1"/>
</dbReference>
<gene>
    <name evidence="8" type="ORF">SCF082_LOCUS6023</name>
</gene>
<evidence type="ECO:0000313" key="9">
    <source>
        <dbReference type="Proteomes" id="UP001642464"/>
    </source>
</evidence>
<keyword evidence="4 6" id="KW-1133">Transmembrane helix</keyword>
<comment type="caution">
    <text evidence="8">The sequence shown here is derived from an EMBL/GenBank/DDBJ whole genome shotgun (WGS) entry which is preliminary data.</text>
</comment>
<dbReference type="InterPro" id="IPR011992">
    <property type="entry name" value="EF-hand-dom_pair"/>
</dbReference>
<dbReference type="Pfam" id="PF00520">
    <property type="entry name" value="Ion_trans"/>
    <property type="match status" value="1"/>
</dbReference>